<dbReference type="Proteomes" id="UP000825381">
    <property type="component" value="Chromosome"/>
</dbReference>
<name>A0ABX8V9I9_9FLAO</name>
<protein>
    <submittedName>
        <fullName evidence="1">Uncharacterized protein</fullName>
    </submittedName>
</protein>
<dbReference type="RefSeq" id="WP_220641137.1">
    <property type="nucleotide sequence ID" value="NZ_CP080429.1"/>
</dbReference>
<reference evidence="1 2" key="1">
    <citation type="submission" date="2021-07" db="EMBL/GenBank/DDBJ databases">
        <title>Flavobacterium WSW3-B6 sp.nov, isolated from seaweed.</title>
        <authorList>
            <person name="Muhammad N."/>
            <person name="Ho H."/>
            <person name="Lee Y.-J."/>
            <person name="Nguyen T."/>
            <person name="Ho J."/>
            <person name="Kim S.-G."/>
        </authorList>
    </citation>
    <scope>NUCLEOTIDE SEQUENCE [LARGE SCALE GENOMIC DNA]</scope>
    <source>
        <strain evidence="1 2">WSW3-B6</strain>
    </source>
</reference>
<gene>
    <name evidence="1" type="ORF">K1I41_02650</name>
</gene>
<organism evidence="1 2">
    <name type="scientific">Flavobacterium litorale</name>
    <dbReference type="NCBI Taxonomy" id="2856519"/>
    <lineage>
        <taxon>Bacteria</taxon>
        <taxon>Pseudomonadati</taxon>
        <taxon>Bacteroidota</taxon>
        <taxon>Flavobacteriia</taxon>
        <taxon>Flavobacteriales</taxon>
        <taxon>Flavobacteriaceae</taxon>
        <taxon>Flavobacterium</taxon>
    </lineage>
</organism>
<accession>A0ABX8V9I9</accession>
<evidence type="ECO:0000313" key="2">
    <source>
        <dbReference type="Proteomes" id="UP000825381"/>
    </source>
</evidence>
<proteinExistence type="predicted"/>
<evidence type="ECO:0000313" key="1">
    <source>
        <dbReference type="EMBL" id="QYJ68798.1"/>
    </source>
</evidence>
<sequence>MERNQILREILSDPEITEKYNIKKSELDSLTTSPPYHKKIVEVLSVIINENDNHLNSSMIYKKLKNIHNI</sequence>
<dbReference type="EMBL" id="CP080429">
    <property type="protein sequence ID" value="QYJ68798.1"/>
    <property type="molecule type" value="Genomic_DNA"/>
</dbReference>
<keyword evidence="2" id="KW-1185">Reference proteome</keyword>